<keyword evidence="3" id="KW-0804">Transcription</keyword>
<evidence type="ECO:0000256" key="3">
    <source>
        <dbReference type="ARBA" id="ARBA00023163"/>
    </source>
</evidence>
<dbReference type="Pfam" id="PF01022">
    <property type="entry name" value="HTH_5"/>
    <property type="match status" value="1"/>
</dbReference>
<feature type="domain" description="HTH arsR-type" evidence="5">
    <location>
        <begin position="1"/>
        <end position="89"/>
    </location>
</feature>
<dbReference type="InterPro" id="IPR051081">
    <property type="entry name" value="HTH_MetalResp_TranReg"/>
</dbReference>
<dbReference type="GO" id="GO:0003677">
    <property type="term" value="F:DNA binding"/>
    <property type="evidence" value="ECO:0007669"/>
    <property type="project" value="UniProtKB-KW"/>
</dbReference>
<proteinExistence type="predicted"/>
<dbReference type="AlphaFoldDB" id="A0A4Q9BAR1"/>
<dbReference type="Gene3D" id="1.10.10.10">
    <property type="entry name" value="Winged helix-like DNA-binding domain superfamily/Winged helix DNA-binding domain"/>
    <property type="match status" value="1"/>
</dbReference>
<dbReference type="EMBL" id="SEWY01000003">
    <property type="protein sequence ID" value="TBH72914.1"/>
    <property type="molecule type" value="Genomic_DNA"/>
</dbReference>
<dbReference type="PANTHER" id="PTHR33154:SF33">
    <property type="entry name" value="TRANSCRIPTIONAL REPRESSOR SDPR"/>
    <property type="match status" value="1"/>
</dbReference>
<name>A0A4Q9BAR1_9BACT</name>
<dbReference type="Proteomes" id="UP000293583">
    <property type="component" value="Unassembled WGS sequence"/>
</dbReference>
<keyword evidence="2" id="KW-0238">DNA-binding</keyword>
<dbReference type="PRINTS" id="PR00778">
    <property type="entry name" value="HTHARSR"/>
</dbReference>
<evidence type="ECO:0000256" key="2">
    <source>
        <dbReference type="ARBA" id="ARBA00023125"/>
    </source>
</evidence>
<evidence type="ECO:0000313" key="6">
    <source>
        <dbReference type="EMBL" id="TBH72914.1"/>
    </source>
</evidence>
<dbReference type="SMART" id="SM00418">
    <property type="entry name" value="HTH_ARSR"/>
    <property type="match status" value="1"/>
</dbReference>
<dbReference type="GO" id="GO:0003700">
    <property type="term" value="F:DNA-binding transcription factor activity"/>
    <property type="evidence" value="ECO:0007669"/>
    <property type="project" value="InterPro"/>
</dbReference>
<feature type="region of interest" description="Disordered" evidence="4">
    <location>
        <begin position="89"/>
        <end position="115"/>
    </location>
</feature>
<evidence type="ECO:0000256" key="4">
    <source>
        <dbReference type="SAM" id="MobiDB-lite"/>
    </source>
</evidence>
<dbReference type="InterPro" id="IPR011991">
    <property type="entry name" value="ArsR-like_HTH"/>
</dbReference>
<evidence type="ECO:0000256" key="1">
    <source>
        <dbReference type="ARBA" id="ARBA00023015"/>
    </source>
</evidence>
<evidence type="ECO:0000259" key="5">
    <source>
        <dbReference type="PROSITE" id="PS50987"/>
    </source>
</evidence>
<dbReference type="OrthoDB" id="9799175at2"/>
<reference evidence="6 7" key="1">
    <citation type="submission" date="2019-02" db="EMBL/GenBank/DDBJ databases">
        <title>Genome of a new Bacteroidetes strain.</title>
        <authorList>
            <person name="Pitt A."/>
        </authorList>
    </citation>
    <scope>NUCLEOTIDE SEQUENCE [LARGE SCALE GENOMIC DNA]</scope>
    <source>
        <strain evidence="6 7">103A-SOEBACH</strain>
    </source>
</reference>
<dbReference type="RefSeq" id="WP_130923098.1">
    <property type="nucleotide sequence ID" value="NZ_CP049835.1"/>
</dbReference>
<keyword evidence="1" id="KW-0805">Transcription regulation</keyword>
<organism evidence="6 7">
    <name type="scientific">Aquirufa antheringensis</name>
    <dbReference type="NCBI Taxonomy" id="2516559"/>
    <lineage>
        <taxon>Bacteria</taxon>
        <taxon>Pseudomonadati</taxon>
        <taxon>Bacteroidota</taxon>
        <taxon>Cytophagia</taxon>
        <taxon>Cytophagales</taxon>
        <taxon>Flectobacillaceae</taxon>
        <taxon>Aquirufa</taxon>
    </lineage>
</organism>
<dbReference type="InterPro" id="IPR036388">
    <property type="entry name" value="WH-like_DNA-bd_sf"/>
</dbReference>
<protein>
    <submittedName>
        <fullName evidence="6">ArsR family transcriptional regulator</fullName>
    </submittedName>
</protein>
<feature type="compositionally biased region" description="Basic and acidic residues" evidence="4">
    <location>
        <begin position="91"/>
        <end position="115"/>
    </location>
</feature>
<dbReference type="PANTHER" id="PTHR33154">
    <property type="entry name" value="TRANSCRIPTIONAL REGULATOR, ARSR FAMILY"/>
    <property type="match status" value="1"/>
</dbReference>
<dbReference type="InterPro" id="IPR036390">
    <property type="entry name" value="WH_DNA-bd_sf"/>
</dbReference>
<evidence type="ECO:0000313" key="7">
    <source>
        <dbReference type="Proteomes" id="UP000293583"/>
    </source>
</evidence>
<accession>A0A4Q9BAR1</accession>
<sequence length="115" mass="13020">MAVENIAKALGDESRRKIIELLKEGELPATAIFDQFEYAAPTISRHLSVLKDAGLVSTRRNGVFIYYSLEKDALRQLDEWLSPFLPKAKAAPKEKSNPVPKIPKENPFDKFQSEF</sequence>
<gene>
    <name evidence="6" type="ORF">EWU20_05945</name>
</gene>
<dbReference type="PROSITE" id="PS50987">
    <property type="entry name" value="HTH_ARSR_2"/>
    <property type="match status" value="1"/>
</dbReference>
<dbReference type="SUPFAM" id="SSF46785">
    <property type="entry name" value="Winged helix' DNA-binding domain"/>
    <property type="match status" value="1"/>
</dbReference>
<dbReference type="CDD" id="cd00090">
    <property type="entry name" value="HTH_ARSR"/>
    <property type="match status" value="1"/>
</dbReference>
<keyword evidence="7" id="KW-1185">Reference proteome</keyword>
<dbReference type="InterPro" id="IPR001845">
    <property type="entry name" value="HTH_ArsR_DNA-bd_dom"/>
</dbReference>
<comment type="caution">
    <text evidence="6">The sequence shown here is derived from an EMBL/GenBank/DDBJ whole genome shotgun (WGS) entry which is preliminary data.</text>
</comment>
<dbReference type="NCBIfam" id="NF033788">
    <property type="entry name" value="HTH_metalloreg"/>
    <property type="match status" value="1"/>
</dbReference>